<dbReference type="EMBL" id="PDLM01000024">
    <property type="protein sequence ID" value="RDW57063.1"/>
    <property type="molecule type" value="Genomic_DNA"/>
</dbReference>
<dbReference type="Gene3D" id="3.80.10.10">
    <property type="entry name" value="Ribonuclease Inhibitor"/>
    <property type="match status" value="1"/>
</dbReference>
<dbReference type="SUPFAM" id="SSF52047">
    <property type="entry name" value="RNI-like"/>
    <property type="match status" value="1"/>
</dbReference>
<reference evidence="1 2" key="1">
    <citation type="journal article" date="2018" name="IMA Fungus">
        <title>IMA Genome-F 9: Draft genome sequence of Annulohypoxylon stygium, Aspergillus mulundensis, Berkeleyomyces basicola (syn. Thielaviopsis basicola), Ceratocystis smalleyi, two Cercospora beticola strains, Coleophoma cylindrospora, Fusarium fracticaudum, Phialophora cf. hyalina, and Morchella septimelata.</title>
        <authorList>
            <person name="Wingfield B.D."/>
            <person name="Bills G.F."/>
            <person name="Dong Y."/>
            <person name="Huang W."/>
            <person name="Nel W.J."/>
            <person name="Swalarsk-Parry B.S."/>
            <person name="Vaghefi N."/>
            <person name="Wilken P.M."/>
            <person name="An Z."/>
            <person name="de Beer Z.W."/>
            <person name="De Vos L."/>
            <person name="Chen L."/>
            <person name="Duong T.A."/>
            <person name="Gao Y."/>
            <person name="Hammerbacher A."/>
            <person name="Kikkert J.R."/>
            <person name="Li Y."/>
            <person name="Li H."/>
            <person name="Li K."/>
            <person name="Li Q."/>
            <person name="Liu X."/>
            <person name="Ma X."/>
            <person name="Naidoo K."/>
            <person name="Pethybridge S.J."/>
            <person name="Sun J."/>
            <person name="Steenkamp E.T."/>
            <person name="van der Nest M.A."/>
            <person name="van Wyk S."/>
            <person name="Wingfield M.J."/>
            <person name="Xiong C."/>
            <person name="Yue Q."/>
            <person name="Zhang X."/>
        </authorList>
    </citation>
    <scope>NUCLEOTIDE SEQUENCE [LARGE SCALE GENOMIC DNA]</scope>
    <source>
        <strain evidence="1 2">BP6252</strain>
    </source>
</reference>
<organism evidence="1 2">
    <name type="scientific">Coleophoma cylindrospora</name>
    <dbReference type="NCBI Taxonomy" id="1849047"/>
    <lineage>
        <taxon>Eukaryota</taxon>
        <taxon>Fungi</taxon>
        <taxon>Dikarya</taxon>
        <taxon>Ascomycota</taxon>
        <taxon>Pezizomycotina</taxon>
        <taxon>Leotiomycetes</taxon>
        <taxon>Helotiales</taxon>
        <taxon>Dermateaceae</taxon>
        <taxon>Coleophoma</taxon>
    </lineage>
</organism>
<gene>
    <name evidence="1" type="ORF">BP6252_13878</name>
</gene>
<sequence>MSKVQHLSVFPAEILAHICSLIGSDIEYLARVDSFFLNFCRPWILRGRYNVIRDRNDCMIPRVLRDVLKDPNIIPYFDRLEFSWHHFFITVTSNDCQALIKENMDLYEDAVRRLIPEVAQDKWIEHISIFNDDALKALLVLSVPNLRSIDWDLHTNYESQRNAPEGAGTHFFFEYLRITAENRDTRPAIGLKEISIHSDWAHHTGDFVQLDEITELLTLPDLQKISLSDFRGDDYELAALPSYGSSLQTLELRHNFMNSLALQNFLSPISALKSLTCEVEKSDGNWSTGDDEPYIILEAIESTCAPTLEVLCLAGNEYEFSDFDEQPDTLPTLRKFNNLTQFIVSAQILSQNFRFQSEVIEAWMIENDLVEDFTSDLPQPNLGTLMPPNLTVLEIRGCIDMHNAGDLGKALLDLLDAKESQIPEERIAKLERIHLNVTEFSNADWESEVRSRCETLSIEFLVPIKKT</sequence>
<dbReference type="OrthoDB" id="10314486at2759"/>
<dbReference type="AlphaFoldDB" id="A0A3D8Q5H7"/>
<accession>A0A3D8Q5H7</accession>
<dbReference type="Proteomes" id="UP000256645">
    <property type="component" value="Unassembled WGS sequence"/>
</dbReference>
<dbReference type="InterPro" id="IPR032675">
    <property type="entry name" value="LRR_dom_sf"/>
</dbReference>
<evidence type="ECO:0000313" key="2">
    <source>
        <dbReference type="Proteomes" id="UP000256645"/>
    </source>
</evidence>
<name>A0A3D8Q5H7_9HELO</name>
<protein>
    <submittedName>
        <fullName evidence="1">Uncharacterized protein</fullName>
    </submittedName>
</protein>
<proteinExistence type="predicted"/>
<evidence type="ECO:0000313" key="1">
    <source>
        <dbReference type="EMBL" id="RDW57063.1"/>
    </source>
</evidence>
<comment type="caution">
    <text evidence="1">The sequence shown here is derived from an EMBL/GenBank/DDBJ whole genome shotgun (WGS) entry which is preliminary data.</text>
</comment>
<keyword evidence="2" id="KW-1185">Reference proteome</keyword>